<reference evidence="6 7" key="1">
    <citation type="submission" date="2018-09" db="EMBL/GenBank/DDBJ databases">
        <title>Profundibacter amoris BAR1 gen. nov., sp. nov., a new member of the Roseobacter clade isolated at Lokis Castle Vent Field on the Arctic Mid-Oceanic Ridge.</title>
        <authorList>
            <person name="Le Moine Bauer S."/>
            <person name="Sjoeberg A.G."/>
            <person name="L'Haridon S."/>
            <person name="Stokke R."/>
            <person name="Roalkvam I."/>
            <person name="Steen I.H."/>
            <person name="Dahle H."/>
        </authorList>
    </citation>
    <scope>NUCLEOTIDE SEQUENCE [LARGE SCALE GENOMIC DNA]</scope>
    <source>
        <strain evidence="6 7">BAR1</strain>
    </source>
</reference>
<dbReference type="GO" id="GO:0015562">
    <property type="term" value="F:efflux transmembrane transporter activity"/>
    <property type="evidence" value="ECO:0007669"/>
    <property type="project" value="TreeGrafter"/>
</dbReference>
<feature type="coiled-coil region" evidence="2">
    <location>
        <begin position="131"/>
        <end position="158"/>
    </location>
</feature>
<dbReference type="Pfam" id="PF25917">
    <property type="entry name" value="BSH_RND"/>
    <property type="match status" value="1"/>
</dbReference>
<dbReference type="NCBIfam" id="TIGR01730">
    <property type="entry name" value="RND_mfp"/>
    <property type="match status" value="1"/>
</dbReference>
<evidence type="ECO:0000313" key="6">
    <source>
        <dbReference type="EMBL" id="AXX97952.1"/>
    </source>
</evidence>
<sequence length="352" mass="37559">MKIHSLFLIAAMALPMADPVFAQDTLRPVVSEIIGEGPETARDFIGTVSARIEVDLGFPASGTIASRPVSLGDTVKEGDVLAQLDPEALEAGAWAARAGVVIATQGLKSAQDALEREKILVARGVESQTRLEDAQRKFAAAKARLEQANAALIRAEDILDSAVLRAPHDGVITQTLAEAGASVSAGQPVIRLAATNEREVVIDLTESELAILPDKALFDATLLAVSTVHAQIRLRSVDPVADTRTRTRRGHFTLLDAPEEFRIGALVKAKPQLDDIKVMTIPTDAILYEDGKAFVWVISRPEGKAYKTAVTLGHALGERSIVTSGLKIDQEILTKGIHSIKDGQIVGPRVGK</sequence>
<feature type="domain" description="Multidrug resistance protein MdtA-like barrel-sandwich hybrid" evidence="4">
    <location>
        <begin position="60"/>
        <end position="188"/>
    </location>
</feature>
<dbReference type="InterPro" id="IPR058625">
    <property type="entry name" value="MdtA-like_BSH"/>
</dbReference>
<evidence type="ECO:0000256" key="2">
    <source>
        <dbReference type="SAM" id="Coils"/>
    </source>
</evidence>
<proteinExistence type="inferred from homology"/>
<dbReference type="Gene3D" id="1.10.287.470">
    <property type="entry name" value="Helix hairpin bin"/>
    <property type="match status" value="1"/>
</dbReference>
<keyword evidence="2" id="KW-0175">Coiled coil</keyword>
<dbReference type="InterPro" id="IPR058637">
    <property type="entry name" value="YknX-like_C"/>
</dbReference>
<evidence type="ECO:0000313" key="7">
    <source>
        <dbReference type="Proteomes" id="UP000261704"/>
    </source>
</evidence>
<feature type="signal peptide" evidence="3">
    <location>
        <begin position="1"/>
        <end position="22"/>
    </location>
</feature>
<comment type="similarity">
    <text evidence="1">Belongs to the membrane fusion protein (MFP) (TC 8.A.1) family.</text>
</comment>
<dbReference type="GO" id="GO:1990281">
    <property type="term" value="C:efflux pump complex"/>
    <property type="evidence" value="ECO:0007669"/>
    <property type="project" value="TreeGrafter"/>
</dbReference>
<feature type="domain" description="YknX-like C-terminal permuted SH3-like" evidence="5">
    <location>
        <begin position="278"/>
        <end position="346"/>
    </location>
</feature>
<dbReference type="KEGG" id="pamo:BAR1_08410"/>
<protein>
    <submittedName>
        <fullName evidence="6">Efflux RND transporter periplasmic adaptor subunit</fullName>
    </submittedName>
</protein>
<accession>A0A347UGH4</accession>
<dbReference type="Gene3D" id="2.40.420.20">
    <property type="match status" value="1"/>
</dbReference>
<name>A0A347UGH4_9RHOB</name>
<dbReference type="PANTHER" id="PTHR30469:SF15">
    <property type="entry name" value="HLYD FAMILY OF SECRETION PROTEINS"/>
    <property type="match status" value="1"/>
</dbReference>
<gene>
    <name evidence="6" type="ORF">BAR1_08410</name>
</gene>
<dbReference type="Pfam" id="PF25989">
    <property type="entry name" value="YknX_C"/>
    <property type="match status" value="1"/>
</dbReference>
<organism evidence="6 7">
    <name type="scientific">Profundibacter amoris</name>
    <dbReference type="NCBI Taxonomy" id="2171755"/>
    <lineage>
        <taxon>Bacteria</taxon>
        <taxon>Pseudomonadati</taxon>
        <taxon>Pseudomonadota</taxon>
        <taxon>Alphaproteobacteria</taxon>
        <taxon>Rhodobacterales</taxon>
        <taxon>Paracoccaceae</taxon>
        <taxon>Profundibacter</taxon>
    </lineage>
</organism>
<feature type="chain" id="PRO_5017031329" evidence="3">
    <location>
        <begin position="23"/>
        <end position="352"/>
    </location>
</feature>
<keyword evidence="7" id="KW-1185">Reference proteome</keyword>
<dbReference type="InterPro" id="IPR006143">
    <property type="entry name" value="RND_pump_MFP"/>
</dbReference>
<dbReference type="OrthoDB" id="9813967at2"/>
<dbReference type="Proteomes" id="UP000261704">
    <property type="component" value="Chromosome"/>
</dbReference>
<evidence type="ECO:0000256" key="1">
    <source>
        <dbReference type="ARBA" id="ARBA00009477"/>
    </source>
</evidence>
<evidence type="ECO:0000256" key="3">
    <source>
        <dbReference type="SAM" id="SignalP"/>
    </source>
</evidence>
<keyword evidence="3" id="KW-0732">Signal</keyword>
<dbReference type="RefSeq" id="WP_118942608.1">
    <property type="nucleotide sequence ID" value="NZ_CP032125.1"/>
</dbReference>
<evidence type="ECO:0000259" key="4">
    <source>
        <dbReference type="Pfam" id="PF25917"/>
    </source>
</evidence>
<evidence type="ECO:0000259" key="5">
    <source>
        <dbReference type="Pfam" id="PF25989"/>
    </source>
</evidence>
<dbReference type="EMBL" id="CP032125">
    <property type="protein sequence ID" value="AXX97952.1"/>
    <property type="molecule type" value="Genomic_DNA"/>
</dbReference>
<dbReference type="Gene3D" id="2.40.50.100">
    <property type="match status" value="1"/>
</dbReference>
<dbReference type="AlphaFoldDB" id="A0A347UGH4"/>
<dbReference type="Gene3D" id="2.40.30.170">
    <property type="match status" value="1"/>
</dbReference>
<dbReference type="SUPFAM" id="SSF111369">
    <property type="entry name" value="HlyD-like secretion proteins"/>
    <property type="match status" value="1"/>
</dbReference>
<dbReference type="PANTHER" id="PTHR30469">
    <property type="entry name" value="MULTIDRUG RESISTANCE PROTEIN MDTA"/>
    <property type="match status" value="1"/>
</dbReference>